<protein>
    <submittedName>
        <fullName evidence="1">Uncharacterized protein</fullName>
    </submittedName>
</protein>
<sequence length="68" mass="8099">MILVRVVYFSLTDLRDACVCMMKARSSRIAYAAQTHAFSTSRRPRLLLVDDFMQRAWRIFRERMHTSD</sequence>
<dbReference type="EMBL" id="JARK01001351">
    <property type="protein sequence ID" value="EYC23829.1"/>
    <property type="molecule type" value="Genomic_DNA"/>
</dbReference>
<proteinExistence type="predicted"/>
<comment type="caution">
    <text evidence="1">The sequence shown here is derived from an EMBL/GenBank/DDBJ whole genome shotgun (WGS) entry which is preliminary data.</text>
</comment>
<accession>A0A016V834</accession>
<keyword evidence="2" id="KW-1185">Reference proteome</keyword>
<organism evidence="1 2">
    <name type="scientific">Ancylostoma ceylanicum</name>
    <dbReference type="NCBI Taxonomy" id="53326"/>
    <lineage>
        <taxon>Eukaryota</taxon>
        <taxon>Metazoa</taxon>
        <taxon>Ecdysozoa</taxon>
        <taxon>Nematoda</taxon>
        <taxon>Chromadorea</taxon>
        <taxon>Rhabditida</taxon>
        <taxon>Rhabditina</taxon>
        <taxon>Rhabditomorpha</taxon>
        <taxon>Strongyloidea</taxon>
        <taxon>Ancylostomatidae</taxon>
        <taxon>Ancylostomatinae</taxon>
        <taxon>Ancylostoma</taxon>
    </lineage>
</organism>
<reference evidence="2" key="1">
    <citation type="journal article" date="2015" name="Nat. Genet.">
        <title>The genome and transcriptome of the zoonotic hookworm Ancylostoma ceylanicum identify infection-specific gene families.</title>
        <authorList>
            <person name="Schwarz E.M."/>
            <person name="Hu Y."/>
            <person name="Antoshechkin I."/>
            <person name="Miller M.M."/>
            <person name="Sternberg P.W."/>
            <person name="Aroian R.V."/>
        </authorList>
    </citation>
    <scope>NUCLEOTIDE SEQUENCE</scope>
    <source>
        <strain evidence="2">HY135</strain>
    </source>
</reference>
<dbReference type="Proteomes" id="UP000024635">
    <property type="component" value="Unassembled WGS sequence"/>
</dbReference>
<name>A0A016V834_9BILA</name>
<evidence type="ECO:0000313" key="1">
    <source>
        <dbReference type="EMBL" id="EYC23829.1"/>
    </source>
</evidence>
<dbReference type="AlphaFoldDB" id="A0A016V834"/>
<evidence type="ECO:0000313" key="2">
    <source>
        <dbReference type="Proteomes" id="UP000024635"/>
    </source>
</evidence>
<gene>
    <name evidence="1" type="primary">Acey_s0015.g2854</name>
    <name evidence="1" type="ORF">Y032_0015g2854</name>
</gene>